<feature type="compositionally biased region" description="Polar residues" evidence="2">
    <location>
        <begin position="258"/>
        <end position="267"/>
    </location>
</feature>
<dbReference type="AlphaFoldDB" id="A0AAW2FW08"/>
<evidence type="ECO:0000256" key="2">
    <source>
        <dbReference type="SAM" id="MobiDB-lite"/>
    </source>
</evidence>
<feature type="compositionally biased region" description="Acidic residues" evidence="2">
    <location>
        <begin position="175"/>
        <end position="196"/>
    </location>
</feature>
<proteinExistence type="predicted"/>
<evidence type="ECO:0000256" key="1">
    <source>
        <dbReference type="SAM" id="Coils"/>
    </source>
</evidence>
<feature type="compositionally biased region" description="Basic and acidic residues" evidence="2">
    <location>
        <begin position="135"/>
        <end position="145"/>
    </location>
</feature>
<evidence type="ECO:0008006" key="5">
    <source>
        <dbReference type="Google" id="ProtNLM"/>
    </source>
</evidence>
<feature type="coiled-coil region" evidence="1">
    <location>
        <begin position="352"/>
        <end position="386"/>
    </location>
</feature>
<feature type="region of interest" description="Disordered" evidence="2">
    <location>
        <begin position="26"/>
        <end position="64"/>
    </location>
</feature>
<dbReference type="Proteomes" id="UP001430953">
    <property type="component" value="Unassembled WGS sequence"/>
</dbReference>
<reference evidence="3 4" key="1">
    <citation type="submission" date="2023-03" db="EMBL/GenBank/DDBJ databases">
        <title>High recombination rates correlate with genetic variation in Cardiocondyla obscurior ants.</title>
        <authorList>
            <person name="Errbii M."/>
        </authorList>
    </citation>
    <scope>NUCLEOTIDE SEQUENCE [LARGE SCALE GENOMIC DNA]</scope>
    <source>
        <strain evidence="3">Alpha-2009</strain>
        <tissue evidence="3">Whole body</tissue>
    </source>
</reference>
<feature type="region of interest" description="Disordered" evidence="2">
    <location>
        <begin position="247"/>
        <end position="271"/>
    </location>
</feature>
<feature type="region of interest" description="Disordered" evidence="2">
    <location>
        <begin position="126"/>
        <end position="204"/>
    </location>
</feature>
<dbReference type="EMBL" id="JADYXP020000008">
    <property type="protein sequence ID" value="KAL0118919.1"/>
    <property type="molecule type" value="Genomic_DNA"/>
</dbReference>
<organism evidence="3 4">
    <name type="scientific">Cardiocondyla obscurior</name>
    <dbReference type="NCBI Taxonomy" id="286306"/>
    <lineage>
        <taxon>Eukaryota</taxon>
        <taxon>Metazoa</taxon>
        <taxon>Ecdysozoa</taxon>
        <taxon>Arthropoda</taxon>
        <taxon>Hexapoda</taxon>
        <taxon>Insecta</taxon>
        <taxon>Pterygota</taxon>
        <taxon>Neoptera</taxon>
        <taxon>Endopterygota</taxon>
        <taxon>Hymenoptera</taxon>
        <taxon>Apocrita</taxon>
        <taxon>Aculeata</taxon>
        <taxon>Formicoidea</taxon>
        <taxon>Formicidae</taxon>
        <taxon>Myrmicinae</taxon>
        <taxon>Cardiocondyla</taxon>
    </lineage>
</organism>
<sequence length="844" mass="98452">MMHYSPWIQYQPILNHQCCTPYNDIMPSYQDQNHERHQPTEEETDQTGEEIHDTMTPATSGERSSSADLFRLEFAASQWSKLVSNAEGLFTKLMTSNILPHTDQDQIEQWLCMKQEYEECITSDETTSLQGYTENTRRSLERIEEVTETDEKTDESGNQTKLKLNSNCTSSSESELSEVDDDEEDEEDEEDDDDQSDVSSENPDFLEKLDECIHKFKLETDGIVDSVKDDFRETSVKILSPVPRSVNNNYAPVPRSAPTRNPNSRRNSMLPGSDMCNEVLAFNDSLKPCQNQIFENHISEYINPYALDNRELKININDNINDNFIAVQNDNSPDLLLDALKNTEISEPIKELKALTLNNEAKQTQVKKIQSNLDGAHKRIEELQTTIKIKQRFIADMIKNSDTRTNAKQKFQRKRSKLVEEYYNTKTQLAQAENASMYKDSDEKAHKKEIELMKNIAIHYEKRMMDIDMIKQIAGDSAKKVLELEASLNTSKKQMDKLKRQLKREEERKKQLEDELAKDQEKIRELEEKYNLTASKLKEMQSESEDEKHNVKSKVECSDKMKNLLEVSARISHLDHVLKEKSMDLERTADMDEKEALRHEIRNLRRTRDCLVDEKCDLDEKFQKERTLTTVEERKLLECGETIEAIDAMIEHKNEMICGRKDFDENQSQREKGERMLTERLKKLSHGEIITLFMKYFRKVIDLKESSKSLEVQITEFEAHIANQDWRLMEAEKRMILMQRQYEDKLHHVFRHFAEETSSSGYERLDKDSEVARIKRENRSLKKRLADVEALLKGTTPPRASSPCRILQQGLKQITPNTRSTTKVTRQRNKLIIQKTTDCDKKKK</sequence>
<comment type="caution">
    <text evidence="3">The sequence shown here is derived from an EMBL/GenBank/DDBJ whole genome shotgun (WGS) entry which is preliminary data.</text>
</comment>
<protein>
    <recommendedName>
        <fullName evidence="5">Kinesin-like protein costa</fullName>
    </recommendedName>
</protein>
<accession>A0AAW2FW08</accession>
<gene>
    <name evidence="3" type="ORF">PUN28_009505</name>
</gene>
<keyword evidence="4" id="KW-1185">Reference proteome</keyword>
<evidence type="ECO:0000313" key="3">
    <source>
        <dbReference type="EMBL" id="KAL0118919.1"/>
    </source>
</evidence>
<name>A0AAW2FW08_9HYME</name>
<evidence type="ECO:0000313" key="4">
    <source>
        <dbReference type="Proteomes" id="UP001430953"/>
    </source>
</evidence>
<feature type="compositionally biased region" description="Polar residues" evidence="2">
    <location>
        <begin position="156"/>
        <end position="169"/>
    </location>
</feature>
<keyword evidence="1" id="KW-0175">Coiled coil</keyword>
<feature type="coiled-coil region" evidence="1">
    <location>
        <begin position="481"/>
        <end position="543"/>
    </location>
</feature>